<keyword evidence="2" id="KW-0238">DNA-binding</keyword>
<proteinExistence type="inferred from homology"/>
<evidence type="ECO:0000256" key="2">
    <source>
        <dbReference type="ARBA" id="ARBA00023125"/>
    </source>
</evidence>
<feature type="region of interest" description="Disordered" evidence="5">
    <location>
        <begin position="476"/>
        <end position="501"/>
    </location>
</feature>
<sequence length="562" mass="63527">MSLLEDHEAASLLAAGLSNLTHEFVAATTTAAQGPSAGSKRDRDISKARKYVDTDDEIDASTDLDLMHKAKKKPPPKINELDPTGMVYAQAVARPAPYFFYTDHSLEEDDDPFTPITAAGHVPCFPAKMHAILSNPELHHIVAWAPHGRSWRILKPRQFECYVLPRYFEHSKFSSFVRQANGWGFRRFAQGNDRNAYYQEYFLRSMPWLCKKMRRPKVGEKKAIGSGMEPDLNAISKEFPVPNNPVSREIQVVLETIKKGPRARMPVHWALDDLPPPRETRMIAPAAALTHEESKRVPTSNVMMYDNSCLARNEAFNPVQQPFVATFAQPSGLRDDHLRHFEVDVMDAPVKSMTSENRFNLNEIGHGQGDDFAAGFKAATQFHSDQFNALREALVRGASISSAFNALNRDVTPPVTLTKQGGTDDYLRFMQMQEIQDQMEEAVPNEMQLLQDQMQLMNHQMQTMRSQMRVMPNRDNFSRAGFRSCSDRHQGNKNEGNGQSSRVSDYLHVLQMDELSNQGILGDEPICRMHHSNIPSQFTSSCNVMSFEQPPGVCVSRMSRWP</sequence>
<dbReference type="SUPFAM" id="SSF46785">
    <property type="entry name" value="Winged helix' DNA-binding domain"/>
    <property type="match status" value="1"/>
</dbReference>
<dbReference type="InterPro" id="IPR036388">
    <property type="entry name" value="WH-like_DNA-bd_sf"/>
</dbReference>
<dbReference type="SMART" id="SM00415">
    <property type="entry name" value="HSF"/>
    <property type="match status" value="1"/>
</dbReference>
<dbReference type="InterPro" id="IPR036390">
    <property type="entry name" value="WH_DNA-bd_sf"/>
</dbReference>
<accession>A0ABD3QCX2</accession>
<evidence type="ECO:0000256" key="3">
    <source>
        <dbReference type="ARBA" id="ARBA00023242"/>
    </source>
</evidence>
<comment type="subcellular location">
    <subcellularLocation>
        <location evidence="1">Nucleus</location>
    </subcellularLocation>
</comment>
<comment type="similarity">
    <text evidence="4">Belongs to the HSF family.</text>
</comment>
<dbReference type="PANTHER" id="PTHR10015:SF206">
    <property type="entry name" value="HSF-TYPE DNA-BINDING DOMAIN-CONTAINING PROTEIN"/>
    <property type="match status" value="1"/>
</dbReference>
<name>A0ABD3QCX2_9STRA</name>
<evidence type="ECO:0000313" key="7">
    <source>
        <dbReference type="EMBL" id="KAL3798248.1"/>
    </source>
</evidence>
<dbReference type="Proteomes" id="UP001516023">
    <property type="component" value="Unassembled WGS sequence"/>
</dbReference>
<protein>
    <recommendedName>
        <fullName evidence="6">HSF-type DNA-binding domain-containing protein</fullName>
    </recommendedName>
</protein>
<dbReference type="FunFam" id="1.10.10.10:FF:000479">
    <property type="entry name" value="Predicted protein"/>
    <property type="match status" value="1"/>
</dbReference>
<keyword evidence="8" id="KW-1185">Reference proteome</keyword>
<evidence type="ECO:0000313" key="8">
    <source>
        <dbReference type="Proteomes" id="UP001516023"/>
    </source>
</evidence>
<dbReference type="PANTHER" id="PTHR10015">
    <property type="entry name" value="HEAT SHOCK TRANSCRIPTION FACTOR"/>
    <property type="match status" value="1"/>
</dbReference>
<comment type="caution">
    <text evidence="7">The sequence shown here is derived from an EMBL/GenBank/DDBJ whole genome shotgun (WGS) entry which is preliminary data.</text>
</comment>
<keyword evidence="3" id="KW-0539">Nucleus</keyword>
<gene>
    <name evidence="7" type="ORF">HJC23_000162</name>
</gene>
<dbReference type="PRINTS" id="PR00056">
    <property type="entry name" value="HSFDOMAIN"/>
</dbReference>
<dbReference type="EMBL" id="JABMIG020000047">
    <property type="protein sequence ID" value="KAL3798248.1"/>
    <property type="molecule type" value="Genomic_DNA"/>
</dbReference>
<evidence type="ECO:0000256" key="4">
    <source>
        <dbReference type="RuleBase" id="RU004020"/>
    </source>
</evidence>
<dbReference type="Gene3D" id="1.10.10.10">
    <property type="entry name" value="Winged helix-like DNA-binding domain superfamily/Winged helix DNA-binding domain"/>
    <property type="match status" value="1"/>
</dbReference>
<evidence type="ECO:0000256" key="1">
    <source>
        <dbReference type="ARBA" id="ARBA00004123"/>
    </source>
</evidence>
<feature type="domain" description="HSF-type DNA-binding" evidence="6">
    <location>
        <begin position="121"/>
        <end position="216"/>
    </location>
</feature>
<evidence type="ECO:0000256" key="5">
    <source>
        <dbReference type="SAM" id="MobiDB-lite"/>
    </source>
</evidence>
<dbReference type="GO" id="GO:0005634">
    <property type="term" value="C:nucleus"/>
    <property type="evidence" value="ECO:0007669"/>
    <property type="project" value="UniProtKB-SubCell"/>
</dbReference>
<reference evidence="7 8" key="1">
    <citation type="journal article" date="2020" name="G3 (Bethesda)">
        <title>Improved Reference Genome for Cyclotella cryptica CCMP332, a Model for Cell Wall Morphogenesis, Salinity Adaptation, and Lipid Production in Diatoms (Bacillariophyta).</title>
        <authorList>
            <person name="Roberts W.R."/>
            <person name="Downey K.M."/>
            <person name="Ruck E.C."/>
            <person name="Traller J.C."/>
            <person name="Alverson A.J."/>
        </authorList>
    </citation>
    <scope>NUCLEOTIDE SEQUENCE [LARGE SCALE GENOMIC DNA]</scope>
    <source>
        <strain evidence="7 8">CCMP332</strain>
    </source>
</reference>
<dbReference type="GO" id="GO:0003677">
    <property type="term" value="F:DNA binding"/>
    <property type="evidence" value="ECO:0007669"/>
    <property type="project" value="UniProtKB-KW"/>
</dbReference>
<dbReference type="InterPro" id="IPR000232">
    <property type="entry name" value="HSF_DNA-bd"/>
</dbReference>
<dbReference type="Pfam" id="PF00447">
    <property type="entry name" value="HSF_DNA-bind"/>
    <property type="match status" value="1"/>
</dbReference>
<organism evidence="7 8">
    <name type="scientific">Cyclotella cryptica</name>
    <dbReference type="NCBI Taxonomy" id="29204"/>
    <lineage>
        <taxon>Eukaryota</taxon>
        <taxon>Sar</taxon>
        <taxon>Stramenopiles</taxon>
        <taxon>Ochrophyta</taxon>
        <taxon>Bacillariophyta</taxon>
        <taxon>Coscinodiscophyceae</taxon>
        <taxon>Thalassiosirophycidae</taxon>
        <taxon>Stephanodiscales</taxon>
        <taxon>Stephanodiscaceae</taxon>
        <taxon>Cyclotella</taxon>
    </lineage>
</organism>
<evidence type="ECO:0000259" key="6">
    <source>
        <dbReference type="SMART" id="SM00415"/>
    </source>
</evidence>
<dbReference type="AlphaFoldDB" id="A0ABD3QCX2"/>